<gene>
    <name evidence="1" type="ORF">H5410_002139</name>
</gene>
<comment type="caution">
    <text evidence="1">The sequence shown here is derived from an EMBL/GenBank/DDBJ whole genome shotgun (WGS) entry which is preliminary data.</text>
</comment>
<name>A0A9J6B117_SOLCO</name>
<protein>
    <submittedName>
        <fullName evidence="1">Uncharacterized protein</fullName>
    </submittedName>
</protein>
<keyword evidence="2" id="KW-1185">Reference proteome</keyword>
<evidence type="ECO:0000313" key="2">
    <source>
        <dbReference type="Proteomes" id="UP000824120"/>
    </source>
</evidence>
<evidence type="ECO:0000313" key="1">
    <source>
        <dbReference type="EMBL" id="KAG5630422.1"/>
    </source>
</evidence>
<sequence length="99" mass="11580">MTCNFVEGNGQQVIPNINQKRMVKFGDFKHNDVNESLSLPTLCDVVSIGEGLIKEDGGQVDHFDDWGWTFVTHRKRRKASLHKDLTKRHIREKMIRRFQ</sequence>
<accession>A0A9J6B117</accession>
<dbReference type="EMBL" id="JACXVP010000001">
    <property type="protein sequence ID" value="KAG5630422.1"/>
    <property type="molecule type" value="Genomic_DNA"/>
</dbReference>
<organism evidence="1 2">
    <name type="scientific">Solanum commersonii</name>
    <name type="common">Commerson's wild potato</name>
    <name type="synonym">Commerson's nightshade</name>
    <dbReference type="NCBI Taxonomy" id="4109"/>
    <lineage>
        <taxon>Eukaryota</taxon>
        <taxon>Viridiplantae</taxon>
        <taxon>Streptophyta</taxon>
        <taxon>Embryophyta</taxon>
        <taxon>Tracheophyta</taxon>
        <taxon>Spermatophyta</taxon>
        <taxon>Magnoliopsida</taxon>
        <taxon>eudicotyledons</taxon>
        <taxon>Gunneridae</taxon>
        <taxon>Pentapetalae</taxon>
        <taxon>asterids</taxon>
        <taxon>lamiids</taxon>
        <taxon>Solanales</taxon>
        <taxon>Solanaceae</taxon>
        <taxon>Solanoideae</taxon>
        <taxon>Solaneae</taxon>
        <taxon>Solanum</taxon>
    </lineage>
</organism>
<dbReference type="Proteomes" id="UP000824120">
    <property type="component" value="Chromosome 1"/>
</dbReference>
<reference evidence="1 2" key="1">
    <citation type="submission" date="2020-09" db="EMBL/GenBank/DDBJ databases">
        <title>De no assembly of potato wild relative species, Solanum commersonii.</title>
        <authorList>
            <person name="Cho K."/>
        </authorList>
    </citation>
    <scope>NUCLEOTIDE SEQUENCE [LARGE SCALE GENOMIC DNA]</scope>
    <source>
        <strain evidence="1">LZ3.2</strain>
        <tissue evidence="1">Leaf</tissue>
    </source>
</reference>
<dbReference type="AlphaFoldDB" id="A0A9J6B117"/>
<proteinExistence type="predicted"/>
<dbReference type="OrthoDB" id="1324069at2759"/>